<evidence type="ECO:0000313" key="3">
    <source>
        <dbReference type="Proteomes" id="UP001596174"/>
    </source>
</evidence>
<proteinExistence type="predicted"/>
<feature type="region of interest" description="Disordered" evidence="1">
    <location>
        <begin position="173"/>
        <end position="205"/>
    </location>
</feature>
<keyword evidence="3" id="KW-1185">Reference proteome</keyword>
<name>A0ABW1G2T8_9ACTN</name>
<protein>
    <recommendedName>
        <fullName evidence="4">PH domain-containing protein</fullName>
    </recommendedName>
</protein>
<evidence type="ECO:0000313" key="2">
    <source>
        <dbReference type="EMBL" id="MFC5908423.1"/>
    </source>
</evidence>
<organism evidence="2 3">
    <name type="scientific">Streptacidiphilus monticola</name>
    <dbReference type="NCBI Taxonomy" id="2161674"/>
    <lineage>
        <taxon>Bacteria</taxon>
        <taxon>Bacillati</taxon>
        <taxon>Actinomycetota</taxon>
        <taxon>Actinomycetes</taxon>
        <taxon>Kitasatosporales</taxon>
        <taxon>Streptomycetaceae</taxon>
        <taxon>Streptacidiphilus</taxon>
    </lineage>
</organism>
<dbReference type="RefSeq" id="WP_380583418.1">
    <property type="nucleotide sequence ID" value="NZ_JBHSQJ010000057.1"/>
</dbReference>
<sequence>MTTLRLARIRRRGDVIAVACVLGIATALALSTTRAAEGECWLAGAVVVAVLSVGVPRTFWLRADEHGVTLVRLFVPRRYAWSDVRGIAVDFGEDPDTDARHARLRLHLADPPGHRWGPLLAGLPVTDDKLPRGGEPRELAELLALFGRRGLPVGPPAFADAVLAAQGLPPLPAPLPRHAPTGAVPPPERAYADAPEPEEEKRRLELSRRLSPISTSPRHRREYLLRRAAAADRIALRNGDSGLEDVAAALLWAGRLADHDGVTADDDPRGYVRQQYLAWRSARR</sequence>
<dbReference type="EMBL" id="JBHSQJ010000057">
    <property type="protein sequence ID" value="MFC5908423.1"/>
    <property type="molecule type" value="Genomic_DNA"/>
</dbReference>
<feature type="compositionally biased region" description="Pro residues" evidence="1">
    <location>
        <begin position="173"/>
        <end position="188"/>
    </location>
</feature>
<comment type="caution">
    <text evidence="2">The sequence shown here is derived from an EMBL/GenBank/DDBJ whole genome shotgun (WGS) entry which is preliminary data.</text>
</comment>
<evidence type="ECO:0000256" key="1">
    <source>
        <dbReference type="SAM" id="MobiDB-lite"/>
    </source>
</evidence>
<gene>
    <name evidence="2" type="ORF">ACFP3V_14525</name>
</gene>
<accession>A0ABW1G2T8</accession>
<reference evidence="3" key="1">
    <citation type="journal article" date="2019" name="Int. J. Syst. Evol. Microbiol.">
        <title>The Global Catalogue of Microorganisms (GCM) 10K type strain sequencing project: providing services to taxonomists for standard genome sequencing and annotation.</title>
        <authorList>
            <consortium name="The Broad Institute Genomics Platform"/>
            <consortium name="The Broad Institute Genome Sequencing Center for Infectious Disease"/>
            <person name="Wu L."/>
            <person name="Ma J."/>
        </authorList>
    </citation>
    <scope>NUCLEOTIDE SEQUENCE [LARGE SCALE GENOMIC DNA]</scope>
    <source>
        <strain evidence="3">JCM 4816</strain>
    </source>
</reference>
<evidence type="ECO:0008006" key="4">
    <source>
        <dbReference type="Google" id="ProtNLM"/>
    </source>
</evidence>
<dbReference type="Proteomes" id="UP001596174">
    <property type="component" value="Unassembled WGS sequence"/>
</dbReference>